<accession>A0A0L7M9J2</accession>
<dbReference type="EMBL" id="GG702493">
    <property type="protein sequence ID" value="KOB89468.1"/>
    <property type="molecule type" value="Genomic_DNA"/>
</dbReference>
<dbReference type="OrthoDB" id="392668at2759"/>
<evidence type="ECO:0000313" key="2">
    <source>
        <dbReference type="EMBL" id="KOB89468.1"/>
    </source>
</evidence>
<evidence type="ECO:0000256" key="1">
    <source>
        <dbReference type="SAM" id="Coils"/>
    </source>
</evidence>
<evidence type="ECO:0000313" key="3">
    <source>
        <dbReference type="Proteomes" id="UP000054282"/>
    </source>
</evidence>
<name>A0A0L7M9J2_PLAF4</name>
<keyword evidence="1" id="KW-0175">Coiled coil</keyword>
<proteinExistence type="predicted"/>
<dbReference type="KEGG" id="pfd:PFDG_05017"/>
<dbReference type="AlphaFoldDB" id="A0A0L7M9J2"/>
<sequence>MDTVSVISSPRIRTFEKEIYFFRMSTFEELQNLFNIKENEIKNLNTQIDTYKEEEVNIHKKYEEQMNTLHDLIVSLEKQINKINSERIVNKFFIMCSICSNRNNIGGKYNPTCTML</sequence>
<reference evidence="3" key="1">
    <citation type="submission" date="2006-09" db="EMBL/GenBank/DDBJ databases">
        <title>Annotation of Plasmodium falciparum Dd2.</title>
        <authorList>
            <consortium name="The Broad Institute Genome Sequencing Platform"/>
            <person name="Volkman S.K."/>
            <person name="Neafsey D.E."/>
            <person name="Dash A.P."/>
            <person name="Chitnis C.E."/>
            <person name="Hartl D.L."/>
            <person name="Young S.K."/>
            <person name="Zeng Q."/>
            <person name="Koehrsen M."/>
            <person name="Alvarado L."/>
            <person name="Berlin A."/>
            <person name="Borenstein D."/>
            <person name="Chapman S.B."/>
            <person name="Chen Z."/>
            <person name="Engels R."/>
            <person name="Freedman E."/>
            <person name="Gellesch M."/>
            <person name="Goldberg J."/>
            <person name="Griggs A."/>
            <person name="Gujja S."/>
            <person name="Heilman E.R."/>
            <person name="Heiman D.I."/>
            <person name="Howarth C."/>
            <person name="Jen D."/>
            <person name="Larson L."/>
            <person name="Mehta T."/>
            <person name="Neiman D."/>
            <person name="Park D."/>
            <person name="Pearson M."/>
            <person name="Roberts A."/>
            <person name="Saif S."/>
            <person name="Shea T."/>
            <person name="Shenoy N."/>
            <person name="Sisk P."/>
            <person name="Stolte C."/>
            <person name="Sykes S."/>
            <person name="Walk T."/>
            <person name="White J."/>
            <person name="Yandava C."/>
            <person name="Haas B."/>
            <person name="Henn M.R."/>
            <person name="Nusbaum C."/>
            <person name="Birren B."/>
        </authorList>
    </citation>
    <scope>NUCLEOTIDE SEQUENCE [LARGE SCALE GENOMIC DNA]</scope>
</reference>
<dbReference type="Proteomes" id="UP000054282">
    <property type="component" value="Unassembled WGS sequence"/>
</dbReference>
<gene>
    <name evidence="2" type="ORF">PFDG_05017</name>
</gene>
<protein>
    <submittedName>
        <fullName evidence="2">Uncharacterized protein</fullName>
    </submittedName>
</protein>
<organism evidence="2 3">
    <name type="scientific">Plasmodium falciparum (isolate Dd2)</name>
    <dbReference type="NCBI Taxonomy" id="57267"/>
    <lineage>
        <taxon>Eukaryota</taxon>
        <taxon>Sar</taxon>
        <taxon>Alveolata</taxon>
        <taxon>Apicomplexa</taxon>
        <taxon>Aconoidasida</taxon>
        <taxon>Haemosporida</taxon>
        <taxon>Plasmodiidae</taxon>
        <taxon>Plasmodium</taxon>
        <taxon>Plasmodium (Laverania)</taxon>
    </lineage>
</organism>
<feature type="coiled-coil region" evidence="1">
    <location>
        <begin position="27"/>
        <end position="86"/>
    </location>
</feature>
<reference evidence="3" key="2">
    <citation type="submission" date="2006-09" db="EMBL/GenBank/DDBJ databases">
        <title>The genome sequence of Plasmodium falciparum Dd2.</title>
        <authorList>
            <consortium name="The Broad Institute Genome Sequencing Platform"/>
            <person name="Birren B."/>
            <person name="Lander E."/>
            <person name="Galagan J."/>
            <person name="Nusbaum C."/>
            <person name="Devon K."/>
            <person name="Henn M."/>
            <person name="Jaffe D."/>
            <person name="Butler J."/>
            <person name="Alvarez P."/>
            <person name="Gnerre S."/>
            <person name="Grabherr M."/>
            <person name="Kleber M."/>
            <person name="Mauceli E."/>
            <person name="Brockman W."/>
            <person name="MacCallum I.A."/>
            <person name="Rounsley S."/>
            <person name="Young S."/>
            <person name="LaButti K."/>
            <person name="Pushparaj V."/>
            <person name="DeCaprio D."/>
            <person name="Crawford M."/>
            <person name="Koehrsen M."/>
            <person name="Engels R."/>
            <person name="Montgomery P."/>
            <person name="Pearson M."/>
            <person name="Howarth C."/>
            <person name="Larson L."/>
            <person name="Luoma S."/>
            <person name="White J."/>
            <person name="Kodira C."/>
            <person name="Zeng Q."/>
            <person name="O'Leary S."/>
            <person name="Yandava C."/>
            <person name="Alvarado L."/>
            <person name="Wirth D."/>
            <person name="Volkman S."/>
            <person name="Hartl D."/>
        </authorList>
    </citation>
    <scope>NUCLEOTIDE SEQUENCE [LARGE SCALE GENOMIC DNA]</scope>
</reference>